<accession>A0A9P4XKA1</accession>
<gene>
    <name evidence="2" type="ORF">CFAM422_002716</name>
</gene>
<sequence length="122" mass="13181">MPGLSLEAVALESGEAAPHAHARPRPVDASPLSGLIVISSSSAIWYFDVITVRHHHQPAAALVEETTANTHEHPHGVNHIRFNPAAISSGQRPQLNRRELSPAITESSRGDSRPTNAPCHRR</sequence>
<organism evidence="2 3">
    <name type="scientific">Trichoderma lentiforme</name>
    <dbReference type="NCBI Taxonomy" id="1567552"/>
    <lineage>
        <taxon>Eukaryota</taxon>
        <taxon>Fungi</taxon>
        <taxon>Dikarya</taxon>
        <taxon>Ascomycota</taxon>
        <taxon>Pezizomycotina</taxon>
        <taxon>Sordariomycetes</taxon>
        <taxon>Hypocreomycetidae</taxon>
        <taxon>Hypocreales</taxon>
        <taxon>Hypocreaceae</taxon>
        <taxon>Trichoderma</taxon>
    </lineage>
</organism>
<protein>
    <submittedName>
        <fullName evidence="2">Uncharacterized protein</fullName>
    </submittedName>
</protein>
<evidence type="ECO:0000313" key="3">
    <source>
        <dbReference type="Proteomes" id="UP000801864"/>
    </source>
</evidence>
<keyword evidence="3" id="KW-1185">Reference proteome</keyword>
<feature type="region of interest" description="Disordered" evidence="1">
    <location>
        <begin position="70"/>
        <end position="122"/>
    </location>
</feature>
<dbReference type="Proteomes" id="UP000801864">
    <property type="component" value="Unassembled WGS sequence"/>
</dbReference>
<reference evidence="2 3" key="1">
    <citation type="submission" date="2018-06" db="EMBL/GenBank/DDBJ databases">
        <title>Genome analysis of cellulolytic fungus Trichoderma lentiforme CFAM-422.</title>
        <authorList>
            <person name="Steindorff A.S."/>
            <person name="Formighieri E.F."/>
            <person name="Midorikawa G.E.O."/>
            <person name="Tamietti M.S."/>
            <person name="Ramos E.Z."/>
            <person name="Silva A.S."/>
            <person name="Bon E.P.S."/>
            <person name="Mendes T.D."/>
            <person name="Damaso M.C.T."/>
            <person name="Favaro L.C.L."/>
        </authorList>
    </citation>
    <scope>NUCLEOTIDE SEQUENCE [LARGE SCALE GENOMIC DNA]</scope>
    <source>
        <strain evidence="2 3">CFAM-422</strain>
    </source>
</reference>
<proteinExistence type="predicted"/>
<dbReference type="AlphaFoldDB" id="A0A9P4XKA1"/>
<name>A0A9P4XKA1_9HYPO</name>
<evidence type="ECO:0000256" key="1">
    <source>
        <dbReference type="SAM" id="MobiDB-lite"/>
    </source>
</evidence>
<comment type="caution">
    <text evidence="2">The sequence shown here is derived from an EMBL/GenBank/DDBJ whole genome shotgun (WGS) entry which is preliminary data.</text>
</comment>
<evidence type="ECO:0000313" key="2">
    <source>
        <dbReference type="EMBL" id="KAF3074591.1"/>
    </source>
</evidence>
<dbReference type="EMBL" id="QLNT01000004">
    <property type="protein sequence ID" value="KAF3074591.1"/>
    <property type="molecule type" value="Genomic_DNA"/>
</dbReference>